<sequence length="88" mass="9505">MNSINIKKFGLACGLTGAIVYLGCILVMATMGHEGTIMFFNNLLHGLDVSSIIRMDIPFWEAVVGVIETFVIAWLLGASIAAIYNISL</sequence>
<protein>
    <recommendedName>
        <fullName evidence="4">DUF4386 domain-containing protein</fullName>
    </recommendedName>
</protein>
<dbReference type="Proteomes" id="UP001500552">
    <property type="component" value="Unassembled WGS sequence"/>
</dbReference>
<feature type="transmembrane region" description="Helical" evidence="1">
    <location>
        <begin position="9"/>
        <end position="31"/>
    </location>
</feature>
<comment type="caution">
    <text evidence="2">The sequence shown here is derived from an EMBL/GenBank/DDBJ whole genome shotgun (WGS) entry which is preliminary data.</text>
</comment>
<organism evidence="2 3">
    <name type="scientific">Pontibacter saemangeumensis</name>
    <dbReference type="NCBI Taxonomy" id="1084525"/>
    <lineage>
        <taxon>Bacteria</taxon>
        <taxon>Pseudomonadati</taxon>
        <taxon>Bacteroidota</taxon>
        <taxon>Cytophagia</taxon>
        <taxon>Cytophagales</taxon>
        <taxon>Hymenobacteraceae</taxon>
        <taxon>Pontibacter</taxon>
    </lineage>
</organism>
<reference evidence="3" key="1">
    <citation type="journal article" date="2019" name="Int. J. Syst. Evol. Microbiol.">
        <title>The Global Catalogue of Microorganisms (GCM) 10K type strain sequencing project: providing services to taxonomists for standard genome sequencing and annotation.</title>
        <authorList>
            <consortium name="The Broad Institute Genomics Platform"/>
            <consortium name="The Broad Institute Genome Sequencing Center for Infectious Disease"/>
            <person name="Wu L."/>
            <person name="Ma J."/>
        </authorList>
    </citation>
    <scope>NUCLEOTIDE SEQUENCE [LARGE SCALE GENOMIC DNA]</scope>
    <source>
        <strain evidence="3">JCM 17926</strain>
    </source>
</reference>
<keyword evidence="3" id="KW-1185">Reference proteome</keyword>
<keyword evidence="1" id="KW-0472">Membrane</keyword>
<gene>
    <name evidence="2" type="ORF">GCM10023188_15120</name>
</gene>
<keyword evidence="1" id="KW-1133">Transmembrane helix</keyword>
<evidence type="ECO:0000256" key="1">
    <source>
        <dbReference type="SAM" id="Phobius"/>
    </source>
</evidence>
<dbReference type="Pfam" id="PF18926">
    <property type="entry name" value="DUF5676"/>
    <property type="match status" value="1"/>
</dbReference>
<dbReference type="RefSeq" id="WP_345158025.1">
    <property type="nucleotide sequence ID" value="NZ_BAABHC010000005.1"/>
</dbReference>
<accession>A0ABP8LIS1</accession>
<name>A0ABP8LIS1_9BACT</name>
<evidence type="ECO:0000313" key="2">
    <source>
        <dbReference type="EMBL" id="GAA4429579.1"/>
    </source>
</evidence>
<dbReference type="EMBL" id="BAABHC010000005">
    <property type="protein sequence ID" value="GAA4429579.1"/>
    <property type="molecule type" value="Genomic_DNA"/>
</dbReference>
<evidence type="ECO:0000313" key="3">
    <source>
        <dbReference type="Proteomes" id="UP001500552"/>
    </source>
</evidence>
<feature type="transmembrane region" description="Helical" evidence="1">
    <location>
        <begin position="62"/>
        <end position="84"/>
    </location>
</feature>
<proteinExistence type="predicted"/>
<evidence type="ECO:0008006" key="4">
    <source>
        <dbReference type="Google" id="ProtNLM"/>
    </source>
</evidence>
<keyword evidence="1" id="KW-0812">Transmembrane</keyword>
<dbReference type="InterPro" id="IPR044020">
    <property type="entry name" value="DUF5676"/>
</dbReference>